<comment type="caution">
    <text evidence="3">The sequence shown here is derived from an EMBL/GenBank/DDBJ whole genome shotgun (WGS) entry which is preliminary data.</text>
</comment>
<proteinExistence type="predicted"/>
<evidence type="ECO:0000256" key="1">
    <source>
        <dbReference type="SAM" id="MobiDB-lite"/>
    </source>
</evidence>
<keyword evidence="2" id="KW-1133">Transmembrane helix</keyword>
<gene>
    <name evidence="3" type="ORF">BJY01DRAFT_204187</name>
</gene>
<feature type="region of interest" description="Disordered" evidence="1">
    <location>
        <begin position="127"/>
        <end position="177"/>
    </location>
</feature>
<name>A0ABR4KT69_9EURO</name>
<feature type="transmembrane region" description="Helical" evidence="2">
    <location>
        <begin position="82"/>
        <end position="103"/>
    </location>
</feature>
<protein>
    <recommendedName>
        <fullName evidence="5">Transmembrane protein</fullName>
    </recommendedName>
</protein>
<feature type="transmembrane region" description="Helical" evidence="2">
    <location>
        <begin position="55"/>
        <end position="76"/>
    </location>
</feature>
<evidence type="ECO:0000256" key="2">
    <source>
        <dbReference type="SAM" id="Phobius"/>
    </source>
</evidence>
<accession>A0ABR4KT69</accession>
<keyword evidence="2" id="KW-0812">Transmembrane</keyword>
<feature type="transmembrane region" description="Helical" evidence="2">
    <location>
        <begin position="18"/>
        <end position="43"/>
    </location>
</feature>
<sequence>MASIIGILPAIPSVLFNIIVSPICFAVYHVVYYAVYCAYFLLGLVASPFINIGRLVLWLVLLPLGILVNLSALVIYLGVALLIGAGIGAFLYFMVIFAIDWFVAHQSWRPQVPPRLTFRPEHLEKAKYTPSSSSGSDSNSETRNDWGLGIDPGGLSKGGLLSETIIEEESQESGFEN</sequence>
<evidence type="ECO:0000313" key="3">
    <source>
        <dbReference type="EMBL" id="KAL2855465.1"/>
    </source>
</evidence>
<reference evidence="3 4" key="1">
    <citation type="submission" date="2024-07" db="EMBL/GenBank/DDBJ databases">
        <title>Section-level genome sequencing and comparative genomics of Aspergillus sections Usti and Cavernicolus.</title>
        <authorList>
            <consortium name="Lawrence Berkeley National Laboratory"/>
            <person name="Nybo J.L."/>
            <person name="Vesth T.C."/>
            <person name="Theobald S."/>
            <person name="Frisvad J.C."/>
            <person name="Larsen T.O."/>
            <person name="Kjaerboelling I."/>
            <person name="Rothschild-Mancinelli K."/>
            <person name="Lyhne E.K."/>
            <person name="Kogle M.E."/>
            <person name="Barry K."/>
            <person name="Clum A."/>
            <person name="Na H."/>
            <person name="Ledsgaard L."/>
            <person name="Lin J."/>
            <person name="Lipzen A."/>
            <person name="Kuo A."/>
            <person name="Riley R."/>
            <person name="Mondo S."/>
            <person name="Labutti K."/>
            <person name="Haridas S."/>
            <person name="Pangalinan J."/>
            <person name="Salamov A.A."/>
            <person name="Simmons B.A."/>
            <person name="Magnuson J.K."/>
            <person name="Chen J."/>
            <person name="Drula E."/>
            <person name="Henrissat B."/>
            <person name="Wiebenga A."/>
            <person name="Lubbers R.J."/>
            <person name="Gomes A.C."/>
            <person name="Makela M.R."/>
            <person name="Stajich J."/>
            <person name="Grigoriev I.V."/>
            <person name="Mortensen U.H."/>
            <person name="De Vries R.P."/>
            <person name="Baker S.E."/>
            <person name="Andersen M.R."/>
        </authorList>
    </citation>
    <scope>NUCLEOTIDE SEQUENCE [LARGE SCALE GENOMIC DNA]</scope>
    <source>
        <strain evidence="3 4">CBS 123904</strain>
    </source>
</reference>
<keyword evidence="4" id="KW-1185">Reference proteome</keyword>
<evidence type="ECO:0008006" key="5">
    <source>
        <dbReference type="Google" id="ProtNLM"/>
    </source>
</evidence>
<dbReference type="EMBL" id="JBFXLU010000010">
    <property type="protein sequence ID" value="KAL2855465.1"/>
    <property type="molecule type" value="Genomic_DNA"/>
</dbReference>
<evidence type="ECO:0000313" key="4">
    <source>
        <dbReference type="Proteomes" id="UP001610446"/>
    </source>
</evidence>
<dbReference type="Proteomes" id="UP001610446">
    <property type="component" value="Unassembled WGS sequence"/>
</dbReference>
<organism evidence="3 4">
    <name type="scientific">Aspergillus pseudoustus</name>
    <dbReference type="NCBI Taxonomy" id="1810923"/>
    <lineage>
        <taxon>Eukaryota</taxon>
        <taxon>Fungi</taxon>
        <taxon>Dikarya</taxon>
        <taxon>Ascomycota</taxon>
        <taxon>Pezizomycotina</taxon>
        <taxon>Eurotiomycetes</taxon>
        <taxon>Eurotiomycetidae</taxon>
        <taxon>Eurotiales</taxon>
        <taxon>Aspergillaceae</taxon>
        <taxon>Aspergillus</taxon>
        <taxon>Aspergillus subgen. Nidulantes</taxon>
    </lineage>
</organism>
<keyword evidence="2" id="KW-0472">Membrane</keyword>